<feature type="transmembrane region" description="Helical" evidence="1">
    <location>
        <begin position="46"/>
        <end position="65"/>
    </location>
</feature>
<reference evidence="2" key="1">
    <citation type="submission" date="2018-01" db="EMBL/GenBank/DDBJ databases">
        <authorList>
            <person name="Mao J.F."/>
        </authorList>
    </citation>
    <scope>NUCLEOTIDE SEQUENCE</scope>
    <source>
        <strain evidence="2">Huo1</strain>
        <tissue evidence="2">Leaf</tissue>
    </source>
</reference>
<accession>A0A8X9ADJ9</accession>
<keyword evidence="1" id="KW-0472">Membrane</keyword>
<protein>
    <submittedName>
        <fullName evidence="2">Uncharacterized protein</fullName>
    </submittedName>
</protein>
<proteinExistence type="predicted"/>
<comment type="caution">
    <text evidence="2">The sequence shown here is derived from an EMBL/GenBank/DDBJ whole genome shotgun (WGS) entry which is preliminary data.</text>
</comment>
<dbReference type="EMBL" id="PNBA02000001">
    <property type="protein sequence ID" value="KAG6436826.1"/>
    <property type="molecule type" value="Genomic_DNA"/>
</dbReference>
<dbReference type="AlphaFoldDB" id="A0A8X9ADJ9"/>
<sequence length="71" mass="8413">MTRQRSFLRWIDIWAGRCEVFGAVRRRIRRRSNTEALYFQRSLSPILHRALFIIFAPVTVVPVLLSKQGRV</sequence>
<dbReference type="Proteomes" id="UP000298416">
    <property type="component" value="Unassembled WGS sequence"/>
</dbReference>
<reference evidence="2" key="2">
    <citation type="submission" date="2020-08" db="EMBL/GenBank/DDBJ databases">
        <title>Plant Genome Project.</title>
        <authorList>
            <person name="Zhang R.-G."/>
        </authorList>
    </citation>
    <scope>NUCLEOTIDE SEQUENCE</scope>
    <source>
        <strain evidence="2">Huo1</strain>
        <tissue evidence="2">Leaf</tissue>
    </source>
</reference>
<keyword evidence="1" id="KW-0812">Transmembrane</keyword>
<evidence type="ECO:0000313" key="2">
    <source>
        <dbReference type="EMBL" id="KAG6436826.1"/>
    </source>
</evidence>
<evidence type="ECO:0000313" key="3">
    <source>
        <dbReference type="Proteomes" id="UP000298416"/>
    </source>
</evidence>
<evidence type="ECO:0000256" key="1">
    <source>
        <dbReference type="SAM" id="Phobius"/>
    </source>
</evidence>
<organism evidence="2">
    <name type="scientific">Salvia splendens</name>
    <name type="common">Scarlet sage</name>
    <dbReference type="NCBI Taxonomy" id="180675"/>
    <lineage>
        <taxon>Eukaryota</taxon>
        <taxon>Viridiplantae</taxon>
        <taxon>Streptophyta</taxon>
        <taxon>Embryophyta</taxon>
        <taxon>Tracheophyta</taxon>
        <taxon>Spermatophyta</taxon>
        <taxon>Magnoliopsida</taxon>
        <taxon>eudicotyledons</taxon>
        <taxon>Gunneridae</taxon>
        <taxon>Pentapetalae</taxon>
        <taxon>asterids</taxon>
        <taxon>lamiids</taxon>
        <taxon>Lamiales</taxon>
        <taxon>Lamiaceae</taxon>
        <taxon>Nepetoideae</taxon>
        <taxon>Mentheae</taxon>
        <taxon>Salviinae</taxon>
        <taxon>Salvia</taxon>
        <taxon>Salvia subgen. Calosphace</taxon>
        <taxon>core Calosphace</taxon>
    </lineage>
</organism>
<name>A0A8X9ADJ9_SALSN</name>
<gene>
    <name evidence="2" type="ORF">SASPL_101728</name>
</gene>
<keyword evidence="1" id="KW-1133">Transmembrane helix</keyword>
<keyword evidence="3" id="KW-1185">Reference proteome</keyword>